<feature type="transmembrane region" description="Helical" evidence="2">
    <location>
        <begin position="324"/>
        <end position="345"/>
    </location>
</feature>
<feature type="signal peptide" evidence="3">
    <location>
        <begin position="1"/>
        <end position="17"/>
    </location>
</feature>
<evidence type="ECO:0000256" key="3">
    <source>
        <dbReference type="SAM" id="SignalP"/>
    </source>
</evidence>
<keyword evidence="2" id="KW-0472">Membrane</keyword>
<feature type="chain" id="PRO_5012192425" evidence="3">
    <location>
        <begin position="18"/>
        <end position="438"/>
    </location>
</feature>
<feature type="compositionally biased region" description="Pro residues" evidence="1">
    <location>
        <begin position="421"/>
        <end position="432"/>
    </location>
</feature>
<keyword evidence="5" id="KW-1185">Reference proteome</keyword>
<evidence type="ECO:0000256" key="1">
    <source>
        <dbReference type="SAM" id="MobiDB-lite"/>
    </source>
</evidence>
<evidence type="ECO:0000313" key="5">
    <source>
        <dbReference type="Proteomes" id="UP000193240"/>
    </source>
</evidence>
<dbReference type="AlphaFoldDB" id="A0A1Y2M6T0"/>
<reference evidence="4 5" key="1">
    <citation type="journal article" date="2017" name="Genome Announc.">
        <title>Genome sequence of the saprophytic ascomycete Epicoccum nigrum ICMP 19927 strain isolated from New Zealand.</title>
        <authorList>
            <person name="Fokin M."/>
            <person name="Fleetwood D."/>
            <person name="Weir B.S."/>
            <person name="Villas-Boas S.G."/>
        </authorList>
    </citation>
    <scope>NUCLEOTIDE SEQUENCE [LARGE SCALE GENOMIC DNA]</scope>
    <source>
        <strain evidence="4 5">ICMP 19927</strain>
    </source>
</reference>
<organism evidence="4 5">
    <name type="scientific">Epicoccum nigrum</name>
    <name type="common">Soil fungus</name>
    <name type="synonym">Epicoccum purpurascens</name>
    <dbReference type="NCBI Taxonomy" id="105696"/>
    <lineage>
        <taxon>Eukaryota</taxon>
        <taxon>Fungi</taxon>
        <taxon>Dikarya</taxon>
        <taxon>Ascomycota</taxon>
        <taxon>Pezizomycotina</taxon>
        <taxon>Dothideomycetes</taxon>
        <taxon>Pleosporomycetidae</taxon>
        <taxon>Pleosporales</taxon>
        <taxon>Pleosporineae</taxon>
        <taxon>Didymellaceae</taxon>
        <taxon>Epicoccum</taxon>
    </lineage>
</organism>
<dbReference type="InParanoid" id="A0A1Y2M6T0"/>
<evidence type="ECO:0000256" key="2">
    <source>
        <dbReference type="SAM" id="Phobius"/>
    </source>
</evidence>
<dbReference type="EMBL" id="KZ107840">
    <property type="protein sequence ID" value="OSS51499.1"/>
    <property type="molecule type" value="Genomic_DNA"/>
</dbReference>
<sequence>MRVLGPLVSLFVSSVIAGDDFNFVDCSKEGAHVEKCAQKMDDVVEVAPGVSYLSKIACKDCSYAEAWKDDSGNGKPESKISHGDQELFFNVTLANNTRSLYLNGKKIFPVLPTIPTPPQIPVALLHPDFSYQNLTAATTCSNPTCTGTGKIGADCTEWCQTLPLGRMLADYSYSAHIQREEADADIRIWEIIFDPVGGRSADSGGAAVPWKFDDPERKALHIVVAGQAIHGHIVSPHNSQDGGLFGSVGPGEEYELEITKVEQVMRRFEFVPAGLGFFGSIRRFFGGDVWKEEGELVFLSNEWGPWGKKGTLRNWVGNVFHSNFVGLFFIIIGSVVGGFLMLRIVQATWLWAKQQSGLARWKGIDAVYSQLNHDGPVDEEQWDERDASFGSDYRGDYRDSYDEGSSRASMGWHEERMKPLPTKPLPEKPLPQEPLIDT</sequence>
<protein>
    <submittedName>
        <fullName evidence="4">Uncharacterized protein</fullName>
    </submittedName>
</protein>
<evidence type="ECO:0000313" key="4">
    <source>
        <dbReference type="EMBL" id="OSS51499.1"/>
    </source>
</evidence>
<accession>A0A1Y2M6T0</accession>
<feature type="region of interest" description="Disordered" evidence="1">
    <location>
        <begin position="377"/>
        <end position="438"/>
    </location>
</feature>
<dbReference type="Proteomes" id="UP000193240">
    <property type="component" value="Unassembled WGS sequence"/>
</dbReference>
<gene>
    <name evidence="4" type="ORF">B5807_03905</name>
</gene>
<proteinExistence type="predicted"/>
<dbReference type="OMA" id="VWENMRR"/>
<keyword evidence="3" id="KW-0732">Signal</keyword>
<keyword evidence="2" id="KW-0812">Transmembrane</keyword>
<keyword evidence="2" id="KW-1133">Transmembrane helix</keyword>
<name>A0A1Y2M6T0_EPING</name>
<feature type="compositionally biased region" description="Basic and acidic residues" evidence="1">
    <location>
        <begin position="393"/>
        <end position="405"/>
    </location>
</feature>